<proteinExistence type="predicted"/>
<dbReference type="EMBL" id="JARXVH010000001">
    <property type="protein sequence ID" value="MDH6213385.1"/>
    <property type="molecule type" value="Genomic_DNA"/>
</dbReference>
<comment type="caution">
    <text evidence="1">The sequence shown here is derived from an EMBL/GenBank/DDBJ whole genome shotgun (WGS) entry which is preliminary data.</text>
</comment>
<evidence type="ECO:0000313" key="1">
    <source>
        <dbReference type="EMBL" id="MDH6213385.1"/>
    </source>
</evidence>
<evidence type="ECO:0000313" key="2">
    <source>
        <dbReference type="Proteomes" id="UP001160499"/>
    </source>
</evidence>
<organism evidence="1 2">
    <name type="scientific">Streptomyces pseudovenezuelae</name>
    <dbReference type="NCBI Taxonomy" id="67350"/>
    <lineage>
        <taxon>Bacteria</taxon>
        <taxon>Bacillati</taxon>
        <taxon>Actinomycetota</taxon>
        <taxon>Actinomycetes</taxon>
        <taxon>Kitasatosporales</taxon>
        <taxon>Streptomycetaceae</taxon>
        <taxon>Streptomyces</taxon>
        <taxon>Streptomyces aurantiacus group</taxon>
    </lineage>
</organism>
<keyword evidence="2" id="KW-1185">Reference proteome</keyword>
<name>A0ABT6LBM7_9ACTN</name>
<gene>
    <name evidence="1" type="ORF">M2283_000664</name>
</gene>
<protein>
    <recommendedName>
        <fullName evidence="3">Aromatic ring-opening dioxygenase LigA</fullName>
    </recommendedName>
</protein>
<dbReference type="Proteomes" id="UP001160499">
    <property type="component" value="Unassembled WGS sequence"/>
</dbReference>
<reference evidence="1 2" key="1">
    <citation type="submission" date="2023-04" db="EMBL/GenBank/DDBJ databases">
        <title>Forest soil microbial communities from Buena Vista Peninsula, Colon Province, Panama.</title>
        <authorList>
            <person name="Bouskill N."/>
        </authorList>
    </citation>
    <scope>NUCLEOTIDE SEQUENCE [LARGE SCALE GENOMIC DNA]</scope>
    <source>
        <strain evidence="1 2">GGS1</strain>
    </source>
</reference>
<evidence type="ECO:0008006" key="3">
    <source>
        <dbReference type="Google" id="ProtNLM"/>
    </source>
</evidence>
<sequence length="336" mass="37573">MAVLLYYPLVKPPAEVLHQALLYWDGIATVVPRAPEVYEAAVSPELKDLRDRSLYTPLRFGAESMDVLDDPDFGSVFHGSRTSQVLREELRRLAAGPDRPRVPAPPDAFLYVSKLCSWLEHELLVLGLAERSGHRFRTLAVPSEVQQLIIGVLARELAADGPVPYVPYTDHPDAYALSLRPSREQRLTAYQADLGAFLPVPAPGTPTVDVLAFRDRYVDERHRLMRALHRLLGDLRRDYEHPADVLAELRREIDESVRDYRAAAKSSRTAWVERSVTVTVGLTAAAAEVVQPGLGWVLAPLGGIALNVATREIRPLSRARDSHDFSYLHRVRQTLT</sequence>
<dbReference type="RefSeq" id="WP_280874398.1">
    <property type="nucleotide sequence ID" value="NZ_JARXVH010000001.1"/>
</dbReference>
<accession>A0ABT6LBM7</accession>